<keyword evidence="2" id="KW-1185">Reference proteome</keyword>
<dbReference type="PANTHER" id="PTHR12932:SF9">
    <property type="entry name" value="TUBULIN POLYMERIZATION-PROMOTING PROTEIN HOMOLOG"/>
    <property type="match status" value="1"/>
</dbReference>
<dbReference type="GO" id="GO:0046785">
    <property type="term" value="P:microtubule polymerization"/>
    <property type="evidence" value="ECO:0007669"/>
    <property type="project" value="InterPro"/>
</dbReference>
<dbReference type="InterPro" id="IPR008907">
    <property type="entry name" value="TPP/p25"/>
</dbReference>
<dbReference type="SUPFAM" id="SSF47473">
    <property type="entry name" value="EF-hand"/>
    <property type="match status" value="1"/>
</dbReference>
<dbReference type="Pfam" id="PF05517">
    <property type="entry name" value="p25-alpha"/>
    <property type="match status" value="1"/>
</dbReference>
<proteinExistence type="inferred from homology"/>
<dbReference type="Gene3D" id="1.10.238.10">
    <property type="entry name" value="EF-hand"/>
    <property type="match status" value="1"/>
</dbReference>
<dbReference type="AlphaFoldDB" id="A0A1S3IXX6"/>
<dbReference type="KEGG" id="lak:106168394"/>
<organism evidence="2 3">
    <name type="scientific">Lingula anatina</name>
    <name type="common">Brachiopod</name>
    <name type="synonym">Lingula unguis</name>
    <dbReference type="NCBI Taxonomy" id="7574"/>
    <lineage>
        <taxon>Eukaryota</taxon>
        <taxon>Metazoa</taxon>
        <taxon>Spiralia</taxon>
        <taxon>Lophotrochozoa</taxon>
        <taxon>Brachiopoda</taxon>
        <taxon>Linguliformea</taxon>
        <taxon>Lingulata</taxon>
        <taxon>Lingulida</taxon>
        <taxon>Linguloidea</taxon>
        <taxon>Lingulidae</taxon>
        <taxon>Lingula</taxon>
    </lineage>
</organism>
<dbReference type="GO" id="GO:0005874">
    <property type="term" value="C:microtubule"/>
    <property type="evidence" value="ECO:0007669"/>
    <property type="project" value="TreeGrafter"/>
</dbReference>
<evidence type="ECO:0000256" key="1">
    <source>
        <dbReference type="ARBA" id="ARBA00010994"/>
    </source>
</evidence>
<dbReference type="Proteomes" id="UP000085678">
    <property type="component" value="Unplaced"/>
</dbReference>
<dbReference type="GO" id="GO:0032273">
    <property type="term" value="P:positive regulation of protein polymerization"/>
    <property type="evidence" value="ECO:0007669"/>
    <property type="project" value="TreeGrafter"/>
</dbReference>
<dbReference type="GO" id="GO:0001578">
    <property type="term" value="P:microtubule bundle formation"/>
    <property type="evidence" value="ECO:0007669"/>
    <property type="project" value="TreeGrafter"/>
</dbReference>
<gene>
    <name evidence="3 4" type="primary">LOC106168394</name>
</gene>
<evidence type="ECO:0000313" key="2">
    <source>
        <dbReference type="Proteomes" id="UP000085678"/>
    </source>
</evidence>
<comment type="similarity">
    <text evidence="1">Belongs to the TPPP family.</text>
</comment>
<dbReference type="PANTHER" id="PTHR12932">
    <property type="entry name" value="P25 ALPHA-RELATED"/>
    <property type="match status" value="1"/>
</dbReference>
<protein>
    <submittedName>
        <fullName evidence="3 4">Uncharacterized protein LOC106168394</fullName>
    </submittedName>
</protein>
<dbReference type="OrthoDB" id="548799at2759"/>
<evidence type="ECO:0000313" key="4">
    <source>
        <dbReference type="RefSeq" id="XP_013402884.1"/>
    </source>
</evidence>
<dbReference type="InterPro" id="IPR011992">
    <property type="entry name" value="EF-hand-dom_pair"/>
</dbReference>
<dbReference type="RefSeq" id="XP_013402884.1">
    <property type="nucleotide sequence ID" value="XM_013547430.1"/>
</dbReference>
<reference evidence="3 4" key="1">
    <citation type="submission" date="2025-04" db="UniProtKB">
        <authorList>
            <consortium name="RefSeq"/>
        </authorList>
    </citation>
    <scope>IDENTIFICATION</scope>
    <source>
        <tissue evidence="3 4">Gonads</tissue>
    </source>
</reference>
<sequence length="103" mass="11599">MSESGLKAKFLEFCAEGRDKVDSAKLSKIFRDCKLLNKKLTATDVDILFNRTANGARYIDYQQFEDLLDNERVKEAHPNVDIKAKIAESDGPRTFEKSGRGGN</sequence>
<dbReference type="RefSeq" id="XP_013402883.1">
    <property type="nucleotide sequence ID" value="XM_013547429.1"/>
</dbReference>
<name>A0A1S3IXX6_LINAN</name>
<evidence type="ECO:0000313" key="3">
    <source>
        <dbReference type="RefSeq" id="XP_013402883.1"/>
    </source>
</evidence>
<dbReference type="GeneID" id="106168394"/>
<dbReference type="GO" id="GO:0015631">
    <property type="term" value="F:tubulin binding"/>
    <property type="evidence" value="ECO:0007669"/>
    <property type="project" value="InterPro"/>
</dbReference>
<accession>A0A1S3IXX6</accession>